<dbReference type="SMART" id="SM00353">
    <property type="entry name" value="HLH"/>
    <property type="match status" value="1"/>
</dbReference>
<keyword evidence="9" id="KW-0804">Transcription</keyword>
<evidence type="ECO:0000256" key="17">
    <source>
        <dbReference type="SAM" id="Coils"/>
    </source>
</evidence>
<dbReference type="InterPro" id="IPR011598">
    <property type="entry name" value="bHLH_dom"/>
</dbReference>
<evidence type="ECO:0000256" key="1">
    <source>
        <dbReference type="ARBA" id="ARBA00004123"/>
    </source>
</evidence>
<feature type="region of interest" description="Disordered" evidence="18">
    <location>
        <begin position="1"/>
        <end position="83"/>
    </location>
</feature>
<keyword evidence="8" id="KW-0010">Activator</keyword>
<dbReference type="CDD" id="cd19687">
    <property type="entry name" value="bHLHzip_Mlx"/>
    <property type="match status" value="1"/>
</dbReference>
<dbReference type="InterPro" id="IPR036638">
    <property type="entry name" value="HLH_DNA-bd_sf"/>
</dbReference>
<dbReference type="GO" id="GO:0000978">
    <property type="term" value="F:RNA polymerase II cis-regulatory region sequence-specific DNA binding"/>
    <property type="evidence" value="ECO:0007669"/>
    <property type="project" value="TreeGrafter"/>
</dbReference>
<gene>
    <name evidence="20" type="ORF">HOLleu_20366</name>
</gene>
<dbReference type="AlphaFoldDB" id="A0A9Q1H8F5"/>
<comment type="function">
    <text evidence="11">Transcription regulator. Forms a sequence-specific DNA-binding protein complex with MAD1, MAD4, MNT, WBSCR14 and MLXIP which recognizes the core sequence 5'-CACGTG-3'. The TCFL4-MAD1, TCFL4-MAD4, TCFL4-WBSCR14 complexes are transcriptional repressors. Plays a role in transcriptional activation of glycolytic target genes. Involved in glucose-responsive gene regulation.</text>
</comment>
<dbReference type="FunFam" id="4.10.280.10:FF:000037">
    <property type="entry name" value="max-like protein X isoform X2"/>
    <property type="match status" value="1"/>
</dbReference>
<evidence type="ECO:0000313" key="21">
    <source>
        <dbReference type="Proteomes" id="UP001152320"/>
    </source>
</evidence>
<keyword evidence="6" id="KW-0805">Transcription regulation</keyword>
<feature type="compositionally biased region" description="Polar residues" evidence="18">
    <location>
        <begin position="1"/>
        <end position="15"/>
    </location>
</feature>
<evidence type="ECO:0000256" key="14">
    <source>
        <dbReference type="ARBA" id="ARBA00076041"/>
    </source>
</evidence>
<proteinExistence type="predicted"/>
<evidence type="ECO:0000256" key="4">
    <source>
        <dbReference type="ARBA" id="ARBA00022491"/>
    </source>
</evidence>
<dbReference type="EMBL" id="JAIZAY010000009">
    <property type="protein sequence ID" value="KAJ8036405.1"/>
    <property type="molecule type" value="Genomic_DNA"/>
</dbReference>
<dbReference type="PANTHER" id="PTHR15741">
    <property type="entry name" value="BASIC HELIX-LOOP-HELIX ZIP TRANSCRIPTION FACTOR"/>
    <property type="match status" value="1"/>
</dbReference>
<dbReference type="Proteomes" id="UP001152320">
    <property type="component" value="Chromosome 9"/>
</dbReference>
<dbReference type="InterPro" id="IPR052207">
    <property type="entry name" value="Max-like/E-box_TFs"/>
</dbReference>
<dbReference type="SUPFAM" id="SSF47459">
    <property type="entry name" value="HLH, helix-loop-helix DNA-binding domain"/>
    <property type="match status" value="1"/>
</dbReference>
<dbReference type="Gene3D" id="4.10.280.10">
    <property type="entry name" value="Helix-loop-helix DNA-binding domain"/>
    <property type="match status" value="1"/>
</dbReference>
<evidence type="ECO:0000256" key="11">
    <source>
        <dbReference type="ARBA" id="ARBA00053727"/>
    </source>
</evidence>
<dbReference type="Pfam" id="PF00010">
    <property type="entry name" value="HLH"/>
    <property type="match status" value="1"/>
</dbReference>
<sequence length="238" mass="26719">MANLDSSYGDSSLDQSFEHSFVDGDGSSALHNLSRQSSGAGLGSTSSLQLTDDDDENNSDAAKTSYINRRRSAHTQAEQKRRDAIKRGYEELQEIVPTCNTADSVGSQKPSKATILQRSIDYIQYLVQQKKKQEEEVDALRKEVMALKIMKTNYEQIVKAHHNTPGQGQNHLSDQIKFNVFKATMDSLFQTFNASISVASFTELSACVFSWLEEYCKPQTLRELVIDVLRKLNNNQLL</sequence>
<evidence type="ECO:0000256" key="10">
    <source>
        <dbReference type="ARBA" id="ARBA00023242"/>
    </source>
</evidence>
<dbReference type="PROSITE" id="PS50888">
    <property type="entry name" value="BHLH"/>
    <property type="match status" value="1"/>
</dbReference>
<protein>
    <recommendedName>
        <fullName evidence="13">Max-like protein X</fullName>
    </recommendedName>
    <alternativeName>
        <fullName evidence="14">Max-like bHLHZip protein</fullName>
    </alternativeName>
    <alternativeName>
        <fullName evidence="15">Protein BigMax</fullName>
    </alternativeName>
    <alternativeName>
        <fullName evidence="16">Transcription factor-like protein 4</fullName>
    </alternativeName>
</protein>
<keyword evidence="7" id="KW-0238">DNA-binding</keyword>
<feature type="coiled-coil region" evidence="17">
    <location>
        <begin position="123"/>
        <end position="150"/>
    </location>
</feature>
<evidence type="ECO:0000256" key="18">
    <source>
        <dbReference type="SAM" id="MobiDB-lite"/>
    </source>
</evidence>
<evidence type="ECO:0000256" key="8">
    <source>
        <dbReference type="ARBA" id="ARBA00023159"/>
    </source>
</evidence>
<evidence type="ECO:0000256" key="3">
    <source>
        <dbReference type="ARBA" id="ARBA00022490"/>
    </source>
</evidence>
<evidence type="ECO:0000256" key="13">
    <source>
        <dbReference type="ARBA" id="ARBA00071251"/>
    </source>
</evidence>
<keyword evidence="3" id="KW-0963">Cytoplasm</keyword>
<evidence type="ECO:0000256" key="2">
    <source>
        <dbReference type="ARBA" id="ARBA00004496"/>
    </source>
</evidence>
<keyword evidence="17" id="KW-0175">Coiled coil</keyword>
<accession>A0A9Q1H8F5</accession>
<dbReference type="OrthoDB" id="5778525at2759"/>
<comment type="caution">
    <text evidence="20">The sequence shown here is derived from an EMBL/GenBank/DDBJ whole genome shotgun (WGS) entry which is preliminary data.</text>
</comment>
<feature type="compositionally biased region" description="Low complexity" evidence="18">
    <location>
        <begin position="36"/>
        <end position="50"/>
    </location>
</feature>
<comment type="subcellular location">
    <subcellularLocation>
        <location evidence="2">Cytoplasm</location>
    </subcellularLocation>
    <subcellularLocation>
        <location evidence="1">Nucleus</location>
    </subcellularLocation>
</comment>
<evidence type="ECO:0000259" key="19">
    <source>
        <dbReference type="PROSITE" id="PS50888"/>
    </source>
</evidence>
<evidence type="ECO:0000256" key="15">
    <source>
        <dbReference type="ARBA" id="ARBA00079081"/>
    </source>
</evidence>
<dbReference type="GO" id="GO:0046983">
    <property type="term" value="F:protein dimerization activity"/>
    <property type="evidence" value="ECO:0007669"/>
    <property type="project" value="InterPro"/>
</dbReference>
<keyword evidence="21" id="KW-1185">Reference proteome</keyword>
<keyword evidence="10" id="KW-0539">Nucleus</keyword>
<keyword evidence="4" id="KW-0678">Repressor</keyword>
<evidence type="ECO:0000256" key="7">
    <source>
        <dbReference type="ARBA" id="ARBA00023125"/>
    </source>
</evidence>
<evidence type="ECO:0000313" key="20">
    <source>
        <dbReference type="EMBL" id="KAJ8036405.1"/>
    </source>
</evidence>
<feature type="domain" description="BHLH" evidence="19">
    <location>
        <begin position="69"/>
        <end position="126"/>
    </location>
</feature>
<dbReference type="PANTHER" id="PTHR15741:SF25">
    <property type="entry name" value="MAX-LIKE PROTEIN X"/>
    <property type="match status" value="1"/>
</dbReference>
<evidence type="ECO:0000256" key="9">
    <source>
        <dbReference type="ARBA" id="ARBA00023163"/>
    </source>
</evidence>
<reference evidence="20" key="1">
    <citation type="submission" date="2021-10" db="EMBL/GenBank/DDBJ databases">
        <title>Tropical sea cucumber genome reveals ecological adaptation and Cuvierian tubules defense mechanism.</title>
        <authorList>
            <person name="Chen T."/>
        </authorList>
    </citation>
    <scope>NUCLEOTIDE SEQUENCE</scope>
    <source>
        <strain evidence="20">Nanhai2018</strain>
        <tissue evidence="20">Muscle</tissue>
    </source>
</reference>
<evidence type="ECO:0000256" key="5">
    <source>
        <dbReference type="ARBA" id="ARBA00022553"/>
    </source>
</evidence>
<comment type="subunit">
    <text evidence="12">Efficient DNA binding requires dimerization with another bHLH protein. Binds DNA as a heterodimer with MAD1, MAD4, MNT, WBSCR14 and MLXIP. Can also bind DNA as a homodimer.</text>
</comment>
<dbReference type="GO" id="GO:0045944">
    <property type="term" value="P:positive regulation of transcription by RNA polymerase II"/>
    <property type="evidence" value="ECO:0007669"/>
    <property type="project" value="UniProtKB-ARBA"/>
</dbReference>
<evidence type="ECO:0000256" key="6">
    <source>
        <dbReference type="ARBA" id="ARBA00023015"/>
    </source>
</evidence>
<keyword evidence="5" id="KW-0597">Phosphoprotein</keyword>
<name>A0A9Q1H8F5_HOLLE</name>
<organism evidence="20 21">
    <name type="scientific">Holothuria leucospilota</name>
    <name type="common">Black long sea cucumber</name>
    <name type="synonym">Mertensiothuria leucospilota</name>
    <dbReference type="NCBI Taxonomy" id="206669"/>
    <lineage>
        <taxon>Eukaryota</taxon>
        <taxon>Metazoa</taxon>
        <taxon>Echinodermata</taxon>
        <taxon>Eleutherozoa</taxon>
        <taxon>Echinozoa</taxon>
        <taxon>Holothuroidea</taxon>
        <taxon>Aspidochirotacea</taxon>
        <taxon>Aspidochirotida</taxon>
        <taxon>Holothuriidae</taxon>
        <taxon>Holothuria</taxon>
    </lineage>
</organism>
<evidence type="ECO:0000256" key="16">
    <source>
        <dbReference type="ARBA" id="ARBA00082933"/>
    </source>
</evidence>
<evidence type="ECO:0000256" key="12">
    <source>
        <dbReference type="ARBA" id="ARBA00065416"/>
    </source>
</evidence>
<dbReference type="GO" id="GO:0000981">
    <property type="term" value="F:DNA-binding transcription factor activity, RNA polymerase II-specific"/>
    <property type="evidence" value="ECO:0007669"/>
    <property type="project" value="TreeGrafter"/>
</dbReference>
<dbReference type="GO" id="GO:0140297">
    <property type="term" value="F:DNA-binding transcription factor binding"/>
    <property type="evidence" value="ECO:0007669"/>
    <property type="project" value="UniProtKB-ARBA"/>
</dbReference>
<dbReference type="GO" id="GO:0005737">
    <property type="term" value="C:cytoplasm"/>
    <property type="evidence" value="ECO:0007669"/>
    <property type="project" value="UniProtKB-SubCell"/>
</dbReference>
<dbReference type="GO" id="GO:0005654">
    <property type="term" value="C:nucleoplasm"/>
    <property type="evidence" value="ECO:0007669"/>
    <property type="project" value="UniProtKB-ARBA"/>
</dbReference>